<evidence type="ECO:0000256" key="5">
    <source>
        <dbReference type="ARBA" id="ARBA00022723"/>
    </source>
</evidence>
<dbReference type="RefSeq" id="WP_129832699.1">
    <property type="nucleotide sequence ID" value="NZ_CP035704.1"/>
</dbReference>
<dbReference type="CDD" id="cd03884">
    <property type="entry name" value="M20_bAS"/>
    <property type="match status" value="1"/>
</dbReference>
<comment type="similarity">
    <text evidence="2">Belongs to the peptidase M20 family.</text>
</comment>
<evidence type="ECO:0000256" key="2">
    <source>
        <dbReference type="ARBA" id="ARBA00006153"/>
    </source>
</evidence>
<evidence type="ECO:0000256" key="1">
    <source>
        <dbReference type="ARBA" id="ARBA00001936"/>
    </source>
</evidence>
<dbReference type="Proteomes" id="UP000291562">
    <property type="component" value="Chromosome"/>
</dbReference>
<dbReference type="GO" id="GO:0019628">
    <property type="term" value="P:urate catabolic process"/>
    <property type="evidence" value="ECO:0007669"/>
    <property type="project" value="UniProtKB-UniPathway"/>
</dbReference>
<evidence type="ECO:0000256" key="3">
    <source>
        <dbReference type="ARBA" id="ARBA00011738"/>
    </source>
</evidence>
<evidence type="ECO:0000313" key="11">
    <source>
        <dbReference type="Proteomes" id="UP000291562"/>
    </source>
</evidence>
<dbReference type="Pfam" id="PF09349">
    <property type="entry name" value="OHCU_decarbox"/>
    <property type="match status" value="1"/>
</dbReference>
<dbReference type="InterPro" id="IPR017580">
    <property type="entry name" value="OHCU_decarboxylase-1"/>
</dbReference>
<accession>A0A411HIY5</accession>
<dbReference type="GO" id="GO:0000255">
    <property type="term" value="P:allantoin metabolic process"/>
    <property type="evidence" value="ECO:0007669"/>
    <property type="project" value="InterPro"/>
</dbReference>
<keyword evidence="6" id="KW-0378">Hydrolase</keyword>
<feature type="domain" description="Peptidase M20 dimerisation" evidence="8">
    <location>
        <begin position="382"/>
        <end position="475"/>
    </location>
</feature>
<dbReference type="EMBL" id="CP035704">
    <property type="protein sequence ID" value="QBB70441.1"/>
    <property type="molecule type" value="Genomic_DNA"/>
</dbReference>
<sequence length="579" mass="61944">MITLEQLNRMSVDEFVAALGGIFEHSPWVAQRAAAARPFISREDLHAAMCSAVAAATADEQLALIRAHPELAGRAAIRNELTQHSIREQRGAKLDECSAEEFAQLQTMNAAYNARFGFPFVLAVRGHDRQSILAAFAQRLQHEVDHERTTALRQIERIAAFRLADTISAPLGAQIMAMHEQLARFSDDENNLTCAYLTAAHRATAAAIRDYMLGAGLDTHIDAVGNVVGRWRSGIAGAKTLITGSHYDTVIDAGKYDGRLGILLPIVVALDLRQRGLHLPFDLEIIAFAEEEGVRFKSTFLGSSAVAGSFDARVLDSIDADGVTMREAMREAGFDTDAIKDIARDPATLAGYVEVHIEQGPVLLDANRALGVVTSIAGSVRKLVSIRGVAGHAGTVPMPLRRDAAAAAAEIVLAVERRCAIAPGLVGTVGRLHVPNGAINVIPGECELSIDIRADEDALRDAAVADVLAQIEQIGARRQVQINIRRVLEAACAPCAPTLQSQWSAAIARITGDNKPLHLPSGAGHDAMKMASICAIGMLFVRCGNGGISHNPLETLSADDADIAARVFSDFLLHFKADT</sequence>
<dbReference type="Gene3D" id="3.40.630.10">
    <property type="entry name" value="Zn peptidases"/>
    <property type="match status" value="1"/>
</dbReference>
<keyword evidence="11" id="KW-1185">Reference proteome</keyword>
<dbReference type="Pfam" id="PF07687">
    <property type="entry name" value="M20_dimer"/>
    <property type="match status" value="1"/>
</dbReference>
<name>A0A411HIY5_9GAMM</name>
<comment type="cofactor">
    <cofactor evidence="1">
        <name>Mn(2+)</name>
        <dbReference type="ChEBI" id="CHEBI:29035"/>
    </cofactor>
</comment>
<keyword evidence="4" id="KW-0659">Purine metabolism</keyword>
<dbReference type="InterPro" id="IPR002933">
    <property type="entry name" value="Peptidase_M20"/>
</dbReference>
<proteinExistence type="inferred from homology"/>
<evidence type="ECO:0000259" key="8">
    <source>
        <dbReference type="Pfam" id="PF07687"/>
    </source>
</evidence>
<evidence type="ECO:0000256" key="4">
    <source>
        <dbReference type="ARBA" id="ARBA00022631"/>
    </source>
</evidence>
<dbReference type="SUPFAM" id="SSF55031">
    <property type="entry name" value="Bacterial exopeptidase dimerisation domain"/>
    <property type="match status" value="1"/>
</dbReference>
<dbReference type="InterPro" id="IPR036264">
    <property type="entry name" value="Bact_exopeptidase_dim_dom"/>
</dbReference>
<dbReference type="GO" id="GO:0051997">
    <property type="term" value="F:2-oxo-4-hydroxy-4-carboxy-5-ureidoimidazoline decarboxylase activity"/>
    <property type="evidence" value="ECO:0007669"/>
    <property type="project" value="UniProtKB-EC"/>
</dbReference>
<dbReference type="InterPro" id="IPR036778">
    <property type="entry name" value="OHCU_decarboxylase_sf"/>
</dbReference>
<dbReference type="GO" id="GO:0016813">
    <property type="term" value="F:hydrolase activity, acting on carbon-nitrogen (but not peptide) bonds, in linear amidines"/>
    <property type="evidence" value="ECO:0007669"/>
    <property type="project" value="InterPro"/>
</dbReference>
<dbReference type="AlphaFoldDB" id="A0A411HIY5"/>
<feature type="domain" description="Oxo-4-hydroxy-4-carboxy-5-ureidoimidazoline decarboxylase" evidence="9">
    <location>
        <begin position="8"/>
        <end position="164"/>
    </location>
</feature>
<dbReference type="SUPFAM" id="SSF53187">
    <property type="entry name" value="Zn-dependent exopeptidases"/>
    <property type="match status" value="1"/>
</dbReference>
<reference evidence="10 11" key="1">
    <citation type="submission" date="2019-01" db="EMBL/GenBank/DDBJ databases">
        <title>Pseudolysobacter antarctica gen. nov., sp. nov., isolated from Fildes Peninsula, Antarctica.</title>
        <authorList>
            <person name="Wei Z."/>
            <person name="Peng F."/>
        </authorList>
    </citation>
    <scope>NUCLEOTIDE SEQUENCE [LARGE SCALE GENOMIC DNA]</scope>
    <source>
        <strain evidence="10 11">AQ6-296</strain>
    </source>
</reference>
<dbReference type="Pfam" id="PF01546">
    <property type="entry name" value="Peptidase_M20"/>
    <property type="match status" value="1"/>
</dbReference>
<dbReference type="UniPathway" id="UPA00394">
    <property type="reaction ID" value="UER00652"/>
</dbReference>
<dbReference type="PANTHER" id="PTHR32494">
    <property type="entry name" value="ALLANTOATE DEIMINASE-RELATED"/>
    <property type="match status" value="1"/>
</dbReference>
<dbReference type="NCBIfam" id="TIGR01879">
    <property type="entry name" value="hydantase"/>
    <property type="match status" value="1"/>
</dbReference>
<comment type="subunit">
    <text evidence="3">Homodimer.</text>
</comment>
<dbReference type="KEGG" id="xbc:ELE36_08705"/>
<dbReference type="SUPFAM" id="SSF158694">
    <property type="entry name" value="UraD-Like"/>
    <property type="match status" value="1"/>
</dbReference>
<gene>
    <name evidence="10" type="primary">uraD</name>
    <name evidence="10" type="ORF">ELE36_08705</name>
</gene>
<evidence type="ECO:0000256" key="7">
    <source>
        <dbReference type="ARBA" id="ARBA00023211"/>
    </source>
</evidence>
<keyword evidence="5" id="KW-0479">Metal-binding</keyword>
<evidence type="ECO:0000313" key="10">
    <source>
        <dbReference type="EMBL" id="QBB70441.1"/>
    </source>
</evidence>
<dbReference type="GO" id="GO:0046872">
    <property type="term" value="F:metal ion binding"/>
    <property type="evidence" value="ECO:0007669"/>
    <property type="project" value="UniProtKB-KW"/>
</dbReference>
<dbReference type="GO" id="GO:0006144">
    <property type="term" value="P:purine nucleobase metabolic process"/>
    <property type="evidence" value="ECO:0007669"/>
    <property type="project" value="UniProtKB-KW"/>
</dbReference>
<dbReference type="PANTHER" id="PTHR32494:SF19">
    <property type="entry name" value="ALLANTOATE DEIMINASE-RELATED"/>
    <property type="match status" value="1"/>
</dbReference>
<evidence type="ECO:0000259" key="9">
    <source>
        <dbReference type="Pfam" id="PF09349"/>
    </source>
</evidence>
<evidence type="ECO:0000256" key="6">
    <source>
        <dbReference type="ARBA" id="ARBA00022801"/>
    </source>
</evidence>
<dbReference type="EC" id="4.1.1.97" evidence="10"/>
<keyword evidence="7" id="KW-0464">Manganese</keyword>
<dbReference type="OrthoDB" id="9808195at2"/>
<dbReference type="InterPro" id="IPR011650">
    <property type="entry name" value="Peptidase_M20_dimer"/>
</dbReference>
<dbReference type="InterPro" id="IPR018020">
    <property type="entry name" value="OHCU_decarboxylase"/>
</dbReference>
<dbReference type="InterPro" id="IPR010158">
    <property type="entry name" value="Amidase_Cbmase"/>
</dbReference>
<dbReference type="Gene3D" id="1.10.3330.10">
    <property type="entry name" value="Oxo-4-hydroxy-4-carboxy-5-ureidoimidazoline decarboxylase"/>
    <property type="match status" value="1"/>
</dbReference>
<protein>
    <submittedName>
        <fullName evidence="10">2-oxo-4-hydroxy-4-carboxy-5-ureidoimidazoline decarboxylase</fullName>
        <ecNumber evidence="10">4.1.1.97</ecNumber>
    </submittedName>
</protein>
<dbReference type="NCBIfam" id="TIGR03164">
    <property type="entry name" value="UHCUDC"/>
    <property type="match status" value="1"/>
</dbReference>
<organism evidence="10 11">
    <name type="scientific">Pseudolysobacter antarcticus</name>
    <dbReference type="NCBI Taxonomy" id="2511995"/>
    <lineage>
        <taxon>Bacteria</taxon>
        <taxon>Pseudomonadati</taxon>
        <taxon>Pseudomonadota</taxon>
        <taxon>Gammaproteobacteria</taxon>
        <taxon>Lysobacterales</taxon>
        <taxon>Rhodanobacteraceae</taxon>
        <taxon>Pseudolysobacter</taxon>
    </lineage>
</organism>
<dbReference type="Gene3D" id="3.30.70.360">
    <property type="match status" value="1"/>
</dbReference>
<keyword evidence="10" id="KW-0456">Lyase</keyword>